<evidence type="ECO:0000256" key="3">
    <source>
        <dbReference type="ARBA" id="ARBA00023163"/>
    </source>
</evidence>
<dbReference type="SUPFAM" id="SSF46689">
    <property type="entry name" value="Homeodomain-like"/>
    <property type="match status" value="2"/>
</dbReference>
<dbReference type="PANTHER" id="PTHR43280">
    <property type="entry name" value="ARAC-FAMILY TRANSCRIPTIONAL REGULATOR"/>
    <property type="match status" value="1"/>
</dbReference>
<dbReference type="SMART" id="SM00342">
    <property type="entry name" value="HTH_ARAC"/>
    <property type="match status" value="1"/>
</dbReference>
<dbReference type="InterPro" id="IPR018062">
    <property type="entry name" value="HTH_AraC-typ_CS"/>
</dbReference>
<proteinExistence type="predicted"/>
<dbReference type="AlphaFoldDB" id="A0AAF0GQN4"/>
<dbReference type="Pfam" id="PF12833">
    <property type="entry name" value="HTH_18"/>
    <property type="match status" value="1"/>
</dbReference>
<dbReference type="InterPro" id="IPR009057">
    <property type="entry name" value="Homeodomain-like_sf"/>
</dbReference>
<dbReference type="PROSITE" id="PS00041">
    <property type="entry name" value="HTH_ARAC_FAMILY_1"/>
    <property type="match status" value="1"/>
</dbReference>
<keyword evidence="2" id="KW-0238">DNA-binding</keyword>
<dbReference type="GO" id="GO:0043565">
    <property type="term" value="F:sequence-specific DNA binding"/>
    <property type="evidence" value="ECO:0007669"/>
    <property type="project" value="InterPro"/>
</dbReference>
<dbReference type="PANTHER" id="PTHR43280:SF2">
    <property type="entry name" value="HTH-TYPE TRANSCRIPTIONAL REGULATOR EXSA"/>
    <property type="match status" value="1"/>
</dbReference>
<dbReference type="InterPro" id="IPR020449">
    <property type="entry name" value="Tscrpt_reg_AraC-type_HTH"/>
</dbReference>
<keyword evidence="3" id="KW-0804">Transcription</keyword>
<dbReference type="GO" id="GO:0003700">
    <property type="term" value="F:DNA-binding transcription factor activity"/>
    <property type="evidence" value="ECO:0007669"/>
    <property type="project" value="InterPro"/>
</dbReference>
<evidence type="ECO:0000256" key="1">
    <source>
        <dbReference type="ARBA" id="ARBA00023015"/>
    </source>
</evidence>
<reference evidence="5" key="1">
    <citation type="submission" date="2023-04" db="EMBL/GenBank/DDBJ databases">
        <title>Novel strain of Lactilactobacillus sakei and use thereof.</title>
        <authorList>
            <person name="Kim S.Y."/>
        </authorList>
    </citation>
    <scope>NUCLEOTIDE SEQUENCE</scope>
    <source>
        <strain evidence="5">HUP1</strain>
    </source>
</reference>
<dbReference type="PRINTS" id="PR00032">
    <property type="entry name" value="HTHARAC"/>
</dbReference>
<dbReference type="PROSITE" id="PS01124">
    <property type="entry name" value="HTH_ARAC_FAMILY_2"/>
    <property type="match status" value="1"/>
</dbReference>
<dbReference type="Gene3D" id="1.10.10.60">
    <property type="entry name" value="Homeodomain-like"/>
    <property type="match status" value="2"/>
</dbReference>
<dbReference type="Proteomes" id="UP001179858">
    <property type="component" value="Chromosome"/>
</dbReference>
<evidence type="ECO:0000313" key="6">
    <source>
        <dbReference type="Proteomes" id="UP001179858"/>
    </source>
</evidence>
<sequence length="309" mass="34695">MPGIFNFPYLNLNSILTVNEQPQQLGANHHYQQAQTYLLLYVKSGQVILEGPSNYIVNPNELLIVPTDKQVSFAASVPETTALHLIFQAESTALNDLAYHTFSIADSTLLTQISRESQEIAMLRSRKPEIAHDVEIGEFFTVSCALLYADVTRLLLTLSEQTIKTRLPESVITEQVKSDHSLITTNQQLAYSKTVSGTLYKNLLVNQIIAYMHQNLNQTLTIDLIAQEFLVGSANLKKIFKQETGTSIMTYFKTIKIDTAKKWLADHQKSITEIANQLGFSSSHHFSTAFKKSTGLSPTAYYKRLIMTK</sequence>
<dbReference type="RefSeq" id="WP_280102959.1">
    <property type="nucleotide sequence ID" value="NZ_CP122959.1"/>
</dbReference>
<evidence type="ECO:0000256" key="2">
    <source>
        <dbReference type="ARBA" id="ARBA00023125"/>
    </source>
</evidence>
<feature type="domain" description="HTH araC/xylS-type" evidence="4">
    <location>
        <begin position="206"/>
        <end position="304"/>
    </location>
</feature>
<gene>
    <name evidence="5" type="ORF">QBD03_00780</name>
</gene>
<organism evidence="5 6">
    <name type="scientific">Latilactobacillus sakei</name>
    <name type="common">Lactobacillus sakei</name>
    <dbReference type="NCBI Taxonomy" id="1599"/>
    <lineage>
        <taxon>Bacteria</taxon>
        <taxon>Bacillati</taxon>
        <taxon>Bacillota</taxon>
        <taxon>Bacilli</taxon>
        <taxon>Lactobacillales</taxon>
        <taxon>Lactobacillaceae</taxon>
        <taxon>Latilactobacillus</taxon>
    </lineage>
</organism>
<protein>
    <submittedName>
        <fullName evidence="5">AraC family transcriptional regulator</fullName>
    </submittedName>
</protein>
<dbReference type="InterPro" id="IPR018060">
    <property type="entry name" value="HTH_AraC"/>
</dbReference>
<dbReference type="EMBL" id="CP122959">
    <property type="protein sequence ID" value="WGI19311.1"/>
    <property type="molecule type" value="Genomic_DNA"/>
</dbReference>
<evidence type="ECO:0000259" key="4">
    <source>
        <dbReference type="PROSITE" id="PS01124"/>
    </source>
</evidence>
<name>A0AAF0GQN4_LATSK</name>
<evidence type="ECO:0000313" key="5">
    <source>
        <dbReference type="EMBL" id="WGI19311.1"/>
    </source>
</evidence>
<keyword evidence="1" id="KW-0805">Transcription regulation</keyword>
<accession>A0AAF0GQN4</accession>